<gene>
    <name evidence="2" type="ORF">B296_00024543</name>
</gene>
<comment type="caution">
    <text evidence="2">The sequence shown here is derived from an EMBL/GenBank/DDBJ whole genome shotgun (WGS) entry which is preliminary data.</text>
</comment>
<keyword evidence="1" id="KW-0472">Membrane</keyword>
<feature type="transmembrane region" description="Helical" evidence="1">
    <location>
        <begin position="35"/>
        <end position="52"/>
    </location>
</feature>
<evidence type="ECO:0000256" key="1">
    <source>
        <dbReference type="SAM" id="Phobius"/>
    </source>
</evidence>
<dbReference type="EMBL" id="AMZH03001484">
    <property type="protein sequence ID" value="RRT79144.1"/>
    <property type="molecule type" value="Genomic_DNA"/>
</dbReference>
<keyword evidence="1" id="KW-1133">Transmembrane helix</keyword>
<dbReference type="AlphaFoldDB" id="A0A427AS98"/>
<name>A0A427AS98_ENSVE</name>
<accession>A0A427AS98</accession>
<sequence>MELQPKGCVLSILHDRYCVKHDSSCILTLSLSQSILIYFILNFVFLHFQILFHPIRIGQLWAIVNFSARCDLSYLSRELINCGRNKGIVGNIFLFYSLGDPQVVGSRHWPLISRYRASVRTQSPKLETIDSLYKPGADGQDHGMIR</sequence>
<protein>
    <submittedName>
        <fullName evidence="2">Uncharacterized protein</fullName>
    </submittedName>
</protein>
<evidence type="ECO:0000313" key="2">
    <source>
        <dbReference type="EMBL" id="RRT79144.1"/>
    </source>
</evidence>
<dbReference type="Proteomes" id="UP000287651">
    <property type="component" value="Unassembled WGS sequence"/>
</dbReference>
<proteinExistence type="predicted"/>
<keyword evidence="1" id="KW-0812">Transmembrane</keyword>
<organism evidence="2 3">
    <name type="scientific">Ensete ventricosum</name>
    <name type="common">Abyssinian banana</name>
    <name type="synonym">Musa ensete</name>
    <dbReference type="NCBI Taxonomy" id="4639"/>
    <lineage>
        <taxon>Eukaryota</taxon>
        <taxon>Viridiplantae</taxon>
        <taxon>Streptophyta</taxon>
        <taxon>Embryophyta</taxon>
        <taxon>Tracheophyta</taxon>
        <taxon>Spermatophyta</taxon>
        <taxon>Magnoliopsida</taxon>
        <taxon>Liliopsida</taxon>
        <taxon>Zingiberales</taxon>
        <taxon>Musaceae</taxon>
        <taxon>Ensete</taxon>
    </lineage>
</organism>
<reference evidence="2 3" key="1">
    <citation type="journal article" date="2014" name="Agronomy (Basel)">
        <title>A Draft Genome Sequence for Ensete ventricosum, the Drought-Tolerant Tree Against Hunger.</title>
        <authorList>
            <person name="Harrison J."/>
            <person name="Moore K.A."/>
            <person name="Paszkiewicz K."/>
            <person name="Jones T."/>
            <person name="Grant M."/>
            <person name="Ambacheew D."/>
            <person name="Muzemil S."/>
            <person name="Studholme D.J."/>
        </authorList>
    </citation>
    <scope>NUCLEOTIDE SEQUENCE [LARGE SCALE GENOMIC DNA]</scope>
</reference>
<evidence type="ECO:0000313" key="3">
    <source>
        <dbReference type="Proteomes" id="UP000287651"/>
    </source>
</evidence>